<feature type="repeat" description="Solcar" evidence="8">
    <location>
        <begin position="2"/>
        <end position="79"/>
    </location>
</feature>
<evidence type="ECO:0000313" key="11">
    <source>
        <dbReference type="Proteomes" id="UP001177023"/>
    </source>
</evidence>
<sequence>MKTLFFSFASGLLAAGLGAFLVTPLDTGGSGYRGIGEALCKIYDGEGLRALFRGASCRVMVMAPLFGIAQMVYFIGVAEKLGIGQGGGPNALYNFRSSFALLKTA</sequence>
<keyword evidence="4" id="KW-0999">Mitochondrion inner membrane</keyword>
<evidence type="ECO:0000256" key="8">
    <source>
        <dbReference type="PROSITE-ProRule" id="PRU00282"/>
    </source>
</evidence>
<dbReference type="AlphaFoldDB" id="A0AA36C895"/>
<comment type="caution">
    <text evidence="10">The sequence shown here is derived from an EMBL/GenBank/DDBJ whole genome shotgun (WGS) entry which is preliminary data.</text>
</comment>
<keyword evidence="6" id="KW-0496">Mitochondrion</keyword>
<dbReference type="InterPro" id="IPR051028">
    <property type="entry name" value="Mito_Solute_Carrier"/>
</dbReference>
<keyword evidence="3 8" id="KW-0812">Transmembrane</keyword>
<comment type="similarity">
    <text evidence="2 9">Belongs to the mitochondrial carrier (TC 2.A.29) family.</text>
</comment>
<evidence type="ECO:0000256" key="6">
    <source>
        <dbReference type="ARBA" id="ARBA00023128"/>
    </source>
</evidence>
<dbReference type="EMBL" id="CATQJA010000679">
    <property type="protein sequence ID" value="CAJ0563058.1"/>
    <property type="molecule type" value="Genomic_DNA"/>
</dbReference>
<dbReference type="GO" id="GO:0005313">
    <property type="term" value="F:L-glutamate transmembrane transporter activity"/>
    <property type="evidence" value="ECO:0007669"/>
    <property type="project" value="TreeGrafter"/>
</dbReference>
<dbReference type="InterPro" id="IPR023395">
    <property type="entry name" value="MCP_dom_sf"/>
</dbReference>
<name>A0AA36C895_9BILA</name>
<gene>
    <name evidence="10" type="ORF">MSPICULIGERA_LOCUS2319</name>
</gene>
<feature type="non-terminal residue" evidence="10">
    <location>
        <position position="105"/>
    </location>
</feature>
<accession>A0AA36C895</accession>
<dbReference type="PANTHER" id="PTHR45678:SF6">
    <property type="entry name" value="SLC (SOLUTE CARRIER) HOMOLOG"/>
    <property type="match status" value="1"/>
</dbReference>
<reference evidence="10" key="1">
    <citation type="submission" date="2023-06" db="EMBL/GenBank/DDBJ databases">
        <authorList>
            <person name="Delattre M."/>
        </authorList>
    </citation>
    <scope>NUCLEOTIDE SEQUENCE</scope>
    <source>
        <strain evidence="10">AF72</strain>
    </source>
</reference>
<keyword evidence="7 8" id="KW-0472">Membrane</keyword>
<comment type="subcellular location">
    <subcellularLocation>
        <location evidence="1">Mitochondrion inner membrane</location>
        <topology evidence="1">Multi-pass membrane protein</topology>
    </subcellularLocation>
</comment>
<dbReference type="Proteomes" id="UP001177023">
    <property type="component" value="Unassembled WGS sequence"/>
</dbReference>
<keyword evidence="5" id="KW-1133">Transmembrane helix</keyword>
<evidence type="ECO:0000256" key="1">
    <source>
        <dbReference type="ARBA" id="ARBA00004448"/>
    </source>
</evidence>
<dbReference type="Gene3D" id="1.50.40.10">
    <property type="entry name" value="Mitochondrial carrier domain"/>
    <property type="match status" value="1"/>
</dbReference>
<keyword evidence="11" id="KW-1185">Reference proteome</keyword>
<dbReference type="SUPFAM" id="SSF103506">
    <property type="entry name" value="Mitochondrial carrier"/>
    <property type="match status" value="1"/>
</dbReference>
<dbReference type="PROSITE" id="PS50920">
    <property type="entry name" value="SOLCAR"/>
    <property type="match status" value="1"/>
</dbReference>
<evidence type="ECO:0000256" key="7">
    <source>
        <dbReference type="ARBA" id="ARBA00023136"/>
    </source>
</evidence>
<evidence type="ECO:0000256" key="5">
    <source>
        <dbReference type="ARBA" id="ARBA00022989"/>
    </source>
</evidence>
<organism evidence="10 11">
    <name type="scientific">Mesorhabditis spiculigera</name>
    <dbReference type="NCBI Taxonomy" id="96644"/>
    <lineage>
        <taxon>Eukaryota</taxon>
        <taxon>Metazoa</taxon>
        <taxon>Ecdysozoa</taxon>
        <taxon>Nematoda</taxon>
        <taxon>Chromadorea</taxon>
        <taxon>Rhabditida</taxon>
        <taxon>Rhabditina</taxon>
        <taxon>Rhabditomorpha</taxon>
        <taxon>Rhabditoidea</taxon>
        <taxon>Rhabditidae</taxon>
        <taxon>Mesorhabditinae</taxon>
        <taxon>Mesorhabditis</taxon>
    </lineage>
</organism>
<evidence type="ECO:0000256" key="2">
    <source>
        <dbReference type="ARBA" id="ARBA00006375"/>
    </source>
</evidence>
<evidence type="ECO:0000256" key="3">
    <source>
        <dbReference type="ARBA" id="ARBA00022692"/>
    </source>
</evidence>
<dbReference type="PANTHER" id="PTHR45678">
    <property type="entry name" value="MITOCHONDRIAL 2-OXODICARBOXYLATE CARRIER 1-RELATED"/>
    <property type="match status" value="1"/>
</dbReference>
<evidence type="ECO:0000256" key="9">
    <source>
        <dbReference type="RuleBase" id="RU000488"/>
    </source>
</evidence>
<proteinExistence type="inferred from homology"/>
<dbReference type="GO" id="GO:0043490">
    <property type="term" value="P:malate-aspartate shuttle"/>
    <property type="evidence" value="ECO:0007669"/>
    <property type="project" value="TreeGrafter"/>
</dbReference>
<dbReference type="Pfam" id="PF00153">
    <property type="entry name" value="Mito_carr"/>
    <property type="match status" value="1"/>
</dbReference>
<keyword evidence="9" id="KW-0813">Transport</keyword>
<dbReference type="GO" id="GO:0015183">
    <property type="term" value="F:L-aspartate transmembrane transporter activity"/>
    <property type="evidence" value="ECO:0007669"/>
    <property type="project" value="TreeGrafter"/>
</dbReference>
<protein>
    <submittedName>
        <fullName evidence="10">Uncharacterized protein</fullName>
    </submittedName>
</protein>
<evidence type="ECO:0000313" key="10">
    <source>
        <dbReference type="EMBL" id="CAJ0563058.1"/>
    </source>
</evidence>
<dbReference type="InterPro" id="IPR018108">
    <property type="entry name" value="MCP_transmembrane"/>
</dbReference>
<dbReference type="GO" id="GO:0005743">
    <property type="term" value="C:mitochondrial inner membrane"/>
    <property type="evidence" value="ECO:0007669"/>
    <property type="project" value="UniProtKB-SubCell"/>
</dbReference>
<evidence type="ECO:0000256" key="4">
    <source>
        <dbReference type="ARBA" id="ARBA00022792"/>
    </source>
</evidence>